<dbReference type="EMBL" id="VLKH01000003">
    <property type="protein sequence ID" value="TWH81352.1"/>
    <property type="molecule type" value="Genomic_DNA"/>
</dbReference>
<dbReference type="Pfam" id="PF09704">
    <property type="entry name" value="Cas_Cas5d"/>
    <property type="match status" value="1"/>
</dbReference>
<reference evidence="2 3" key="1">
    <citation type="submission" date="2019-07" db="EMBL/GenBank/DDBJ databases">
        <title>Genomic Encyclopedia of Type Strains, Phase I: the one thousand microbial genomes (KMG-I) project.</title>
        <authorList>
            <person name="Kyrpides N."/>
        </authorList>
    </citation>
    <scope>NUCLEOTIDE SEQUENCE [LARGE SCALE GENOMIC DNA]</scope>
    <source>
        <strain evidence="2 3">DSM 13558</strain>
    </source>
</reference>
<dbReference type="InterPro" id="IPR021124">
    <property type="entry name" value="CRISPR-assoc_prot_Cas5"/>
</dbReference>
<keyword evidence="3" id="KW-1185">Reference proteome</keyword>
<gene>
    <name evidence="2" type="ORF">LY60_01096</name>
</gene>
<dbReference type="InterPro" id="IPR013337">
    <property type="entry name" value="CRISPR-assoc_prot_Cas5_Tneap"/>
</dbReference>
<dbReference type="RefSeq" id="WP_246145376.1">
    <property type="nucleotide sequence ID" value="NZ_VLKH01000003.1"/>
</dbReference>
<proteinExistence type="predicted"/>
<dbReference type="Gene3D" id="3.30.70.2660">
    <property type="match status" value="1"/>
</dbReference>
<accession>A0A562JDX8</accession>
<evidence type="ECO:0000313" key="3">
    <source>
        <dbReference type="Proteomes" id="UP000315343"/>
    </source>
</evidence>
<dbReference type="NCBIfam" id="TIGR02593">
    <property type="entry name" value="CRISPR_cas5"/>
    <property type="match status" value="1"/>
</dbReference>
<protein>
    <submittedName>
        <fullName evidence="2">CRISPR-associated protein Cas5t</fullName>
    </submittedName>
</protein>
<dbReference type="NCBIfam" id="TIGR01895">
    <property type="entry name" value="cas_Cas5t"/>
    <property type="match status" value="1"/>
</dbReference>
<evidence type="ECO:0000313" key="2">
    <source>
        <dbReference type="EMBL" id="TWH81352.1"/>
    </source>
</evidence>
<comment type="caution">
    <text evidence="2">The sequence shown here is derived from an EMBL/GenBank/DDBJ whole genome shotgun (WGS) entry which is preliminary data.</text>
</comment>
<dbReference type="GO" id="GO:0043571">
    <property type="term" value="P:maintenance of CRISPR repeat elements"/>
    <property type="evidence" value="ECO:0007669"/>
    <property type="project" value="InterPro"/>
</dbReference>
<organism evidence="2 3">
    <name type="scientific">Sedimentibacter saalensis</name>
    <dbReference type="NCBI Taxonomy" id="130788"/>
    <lineage>
        <taxon>Bacteria</taxon>
        <taxon>Bacillati</taxon>
        <taxon>Bacillota</taxon>
        <taxon>Tissierellia</taxon>
        <taxon>Sedimentibacter</taxon>
    </lineage>
</organism>
<dbReference type="InterPro" id="IPR013422">
    <property type="entry name" value="CRISPR-assoc_prot_Cas5_N"/>
</dbReference>
<evidence type="ECO:0000256" key="1">
    <source>
        <dbReference type="ARBA" id="ARBA00023118"/>
    </source>
</evidence>
<dbReference type="Proteomes" id="UP000315343">
    <property type="component" value="Unassembled WGS sequence"/>
</dbReference>
<name>A0A562JDX8_9FIRM</name>
<dbReference type="GO" id="GO:0051607">
    <property type="term" value="P:defense response to virus"/>
    <property type="evidence" value="ECO:0007669"/>
    <property type="project" value="UniProtKB-KW"/>
</dbReference>
<keyword evidence="1" id="KW-0051">Antiviral defense</keyword>
<dbReference type="AlphaFoldDB" id="A0A562JDX8"/>
<sequence>MLKAIRLKLFQQMPNYRKPASFLVKESYPLPPYSSVIGMIHAACGFEQYHPLRISIQGSYVSEVSDLSTLYNFGIKYEATRHQHKVLNLSGEYDGINRGVRSVHLLTDMEIVVHIVPDEDSDFDEIYNGLINPKIFLSLGRHEDIIRIDSVEIVELKKYDADKEVALAYDMYIPVVDIDDEQIGTIYNLNKVFKIDKKTNMRTWSEVIKAQYVPKEKIVSLQKGYYDVELNSLVCLA</sequence>